<protein>
    <submittedName>
        <fullName evidence="2">Uncharacterized protein</fullName>
    </submittedName>
</protein>
<keyword evidence="3" id="KW-1185">Reference proteome</keyword>
<evidence type="ECO:0000313" key="3">
    <source>
        <dbReference type="Proteomes" id="UP001153292"/>
    </source>
</evidence>
<dbReference type="PANTHER" id="PTHR10773">
    <property type="entry name" value="DNA-DIRECTED RNA POLYMERASES I, II, AND III SUBUNIT RPABC2"/>
    <property type="match status" value="1"/>
</dbReference>
<accession>A0ABN8BBK1</accession>
<dbReference type="Proteomes" id="UP001153292">
    <property type="component" value="Chromosome 8"/>
</dbReference>
<dbReference type="EMBL" id="OU963901">
    <property type="protein sequence ID" value="CAH0407302.1"/>
    <property type="molecule type" value="Genomic_DNA"/>
</dbReference>
<feature type="region of interest" description="Disordered" evidence="1">
    <location>
        <begin position="103"/>
        <end position="125"/>
    </location>
</feature>
<sequence>MAKTCPKGTLDDPWSSVKTNVNTKDQNMSLVDTTVFLGLTLDSKLQWGPLHRPDDESSAIIENIARHPSPHCTINHLDFDFDNQFCSWFVEKDISPLQSVDATYTEATPQTSRKRKNNPRKDKGNIRRRHVTEWKDCKRKILRNLGKAYKCRDGTVKSEVGHTQSKGDNVHALIEKTAKNKLIYTPFEWNCLVRWAKQTGKPYVVEELQFTNFFNYTALLKENWVKSSNGNKVQWNKIREVLVKPEDSYKLFYKYDLAADDYHVLCVKASRRQCVSNVEALYETNEAYSQGKKNHFVNMCKSQIISSTHHVFFQSLPESDNYVNIDSGFGFFFLK</sequence>
<organism evidence="2 3">
    <name type="scientific">Chilo suppressalis</name>
    <name type="common">Asiatic rice borer moth</name>
    <dbReference type="NCBI Taxonomy" id="168631"/>
    <lineage>
        <taxon>Eukaryota</taxon>
        <taxon>Metazoa</taxon>
        <taxon>Ecdysozoa</taxon>
        <taxon>Arthropoda</taxon>
        <taxon>Hexapoda</taxon>
        <taxon>Insecta</taxon>
        <taxon>Pterygota</taxon>
        <taxon>Neoptera</taxon>
        <taxon>Endopterygota</taxon>
        <taxon>Lepidoptera</taxon>
        <taxon>Glossata</taxon>
        <taxon>Ditrysia</taxon>
        <taxon>Pyraloidea</taxon>
        <taxon>Crambidae</taxon>
        <taxon>Crambinae</taxon>
        <taxon>Chilo</taxon>
    </lineage>
</organism>
<evidence type="ECO:0000256" key="1">
    <source>
        <dbReference type="SAM" id="MobiDB-lite"/>
    </source>
</evidence>
<dbReference type="PANTHER" id="PTHR10773:SF19">
    <property type="match status" value="1"/>
</dbReference>
<reference evidence="2" key="1">
    <citation type="submission" date="2021-12" db="EMBL/GenBank/DDBJ databases">
        <authorList>
            <person name="King R."/>
        </authorList>
    </citation>
    <scope>NUCLEOTIDE SEQUENCE</scope>
</reference>
<proteinExistence type="predicted"/>
<evidence type="ECO:0000313" key="2">
    <source>
        <dbReference type="EMBL" id="CAH0407302.1"/>
    </source>
</evidence>
<name>A0ABN8BBK1_CHISP</name>
<gene>
    <name evidence="2" type="ORF">CHILSU_LOCUS10701</name>
</gene>